<proteinExistence type="predicted"/>
<accession>A0A1I1SM67</accession>
<dbReference type="AlphaFoldDB" id="A0A1I1SM67"/>
<dbReference type="PROSITE" id="PS51257">
    <property type="entry name" value="PROKAR_LIPOPROTEIN"/>
    <property type="match status" value="1"/>
</dbReference>
<keyword evidence="1" id="KW-0472">Membrane</keyword>
<keyword evidence="1" id="KW-1133">Transmembrane helix</keyword>
<dbReference type="EMBL" id="FOLQ01000005">
    <property type="protein sequence ID" value="SFD47574.1"/>
    <property type="molecule type" value="Genomic_DNA"/>
</dbReference>
<keyword evidence="3" id="KW-1185">Reference proteome</keyword>
<keyword evidence="1" id="KW-0812">Transmembrane</keyword>
<name>A0A1I1SM67_9BACT</name>
<feature type="transmembrane region" description="Helical" evidence="1">
    <location>
        <begin position="7"/>
        <end position="27"/>
    </location>
</feature>
<sequence>MKFLFKIPCYLFAGLLVGCLAIALVIVSPFNVATFGVDEAQKLKYFPLFKQKR</sequence>
<dbReference type="STRING" id="662367.SAMN05216167_105159"/>
<evidence type="ECO:0000313" key="3">
    <source>
        <dbReference type="Proteomes" id="UP000198598"/>
    </source>
</evidence>
<protein>
    <submittedName>
        <fullName evidence="2">Uncharacterized protein</fullName>
    </submittedName>
</protein>
<reference evidence="2 3" key="1">
    <citation type="submission" date="2016-10" db="EMBL/GenBank/DDBJ databases">
        <authorList>
            <person name="de Groot N.N."/>
        </authorList>
    </citation>
    <scope>NUCLEOTIDE SEQUENCE [LARGE SCALE GENOMIC DNA]</scope>
    <source>
        <strain evidence="2 3">DSM 26130</strain>
    </source>
</reference>
<gene>
    <name evidence="2" type="ORF">SAMN05216167_105159</name>
</gene>
<evidence type="ECO:0000256" key="1">
    <source>
        <dbReference type="SAM" id="Phobius"/>
    </source>
</evidence>
<dbReference type="Proteomes" id="UP000198598">
    <property type="component" value="Unassembled WGS sequence"/>
</dbReference>
<organism evidence="2 3">
    <name type="scientific">Spirosoma endophyticum</name>
    <dbReference type="NCBI Taxonomy" id="662367"/>
    <lineage>
        <taxon>Bacteria</taxon>
        <taxon>Pseudomonadati</taxon>
        <taxon>Bacteroidota</taxon>
        <taxon>Cytophagia</taxon>
        <taxon>Cytophagales</taxon>
        <taxon>Cytophagaceae</taxon>
        <taxon>Spirosoma</taxon>
    </lineage>
</organism>
<dbReference type="RefSeq" id="WP_177236599.1">
    <property type="nucleotide sequence ID" value="NZ_FOLQ01000005.1"/>
</dbReference>
<evidence type="ECO:0000313" key="2">
    <source>
        <dbReference type="EMBL" id="SFD47574.1"/>
    </source>
</evidence>